<keyword evidence="3" id="KW-1185">Reference proteome</keyword>
<dbReference type="Proteomes" id="UP000319980">
    <property type="component" value="Unassembled WGS sequence"/>
</dbReference>
<comment type="caution">
    <text evidence="2">The sequence shown here is derived from an EMBL/GenBank/DDBJ whole genome shotgun (WGS) entry which is preliminary data.</text>
</comment>
<dbReference type="AlphaFoldDB" id="A0A5C5TVL2"/>
<dbReference type="SUPFAM" id="SSF56935">
    <property type="entry name" value="Porins"/>
    <property type="match status" value="1"/>
</dbReference>
<evidence type="ECO:0000256" key="1">
    <source>
        <dbReference type="SAM" id="Coils"/>
    </source>
</evidence>
<evidence type="ECO:0000313" key="2">
    <source>
        <dbReference type="EMBL" id="TWT17478.1"/>
    </source>
</evidence>
<dbReference type="EMBL" id="VOHK01000010">
    <property type="protein sequence ID" value="TWT17478.1"/>
    <property type="molecule type" value="Genomic_DNA"/>
</dbReference>
<name>A0A5C5TVL2_9GAMM</name>
<dbReference type="Gene3D" id="2.40.160.10">
    <property type="entry name" value="Porin"/>
    <property type="match status" value="1"/>
</dbReference>
<evidence type="ECO:0000313" key="3">
    <source>
        <dbReference type="Proteomes" id="UP000319980"/>
    </source>
</evidence>
<organism evidence="2 3">
    <name type="scientific">Luteimonas marina</name>
    <dbReference type="NCBI Taxonomy" id="488485"/>
    <lineage>
        <taxon>Bacteria</taxon>
        <taxon>Pseudomonadati</taxon>
        <taxon>Pseudomonadota</taxon>
        <taxon>Gammaproteobacteria</taxon>
        <taxon>Lysobacterales</taxon>
        <taxon>Lysobacteraceae</taxon>
        <taxon>Luteimonas</taxon>
    </lineage>
</organism>
<feature type="coiled-coil region" evidence="1">
    <location>
        <begin position="95"/>
        <end position="122"/>
    </location>
</feature>
<proteinExistence type="predicted"/>
<dbReference type="Pfam" id="PF07396">
    <property type="entry name" value="Porin_O_P"/>
    <property type="match status" value="1"/>
</dbReference>
<dbReference type="InterPro" id="IPR023614">
    <property type="entry name" value="Porin_dom_sf"/>
</dbReference>
<keyword evidence="1" id="KW-0175">Coiled coil</keyword>
<accession>A0A5C5TVL2</accession>
<protein>
    <submittedName>
        <fullName evidence="2">Porin</fullName>
    </submittedName>
</protein>
<dbReference type="InterPro" id="IPR010870">
    <property type="entry name" value="Porin_O/P"/>
</dbReference>
<gene>
    <name evidence="2" type="ORF">FQY83_17055</name>
</gene>
<reference evidence="2 3" key="1">
    <citation type="journal article" date="2008" name="Int. J. Syst. Evol. Microbiol.">
        <title>Luteimonas marina sp. nov., isolated from seawater.</title>
        <authorList>
            <person name="Baik K.S."/>
            <person name="Park S.C."/>
            <person name="Kim M.S."/>
            <person name="Kim E.M."/>
            <person name="Park C."/>
            <person name="Chun J."/>
            <person name="Seong C.N."/>
        </authorList>
    </citation>
    <scope>NUCLEOTIDE SEQUENCE [LARGE SCALE GENOMIC DNA]</scope>
    <source>
        <strain evidence="2 3">FR1330</strain>
    </source>
</reference>
<sequence length="503" mass="54362">MRCRHGQAPGAARLTPDCHFSYIQLSEPVPTLRRSNEFLTKPDAFARCRAIGGARACPTFFALPLPQDIPMMRHSLLAAALATALGTAALPAAAQSSKDQEIAELKAQLAALAAKVEELETRSDAQSDINVATQESLDKMATSNPVVDTKGGIKITSADKKFEASIGGRVHFDTYAFDRDQASTTGTTEFRRARLTLQGKAYGWDYKVENDFGAGGGLEGFRDVYIAKSALGGKFTIGHFKPYRAMEELTSSNEILMMERPFATATGLFTNRQFQQGVGYLRAGSNYTAGFSAFNLRSASGTRNEGAGYAGRVTFAPINTVDSTLHFGGWISSENLNQGSADFSAVANYAGRRGPSQTIATVTGASGDTIDVYALEAAGSFGPVFFQGEYANATFGQPTGPDQDLTTWYVQGSWHLNGGHKPYKAGTGVFGSAPVAGKGLWELTARYDSIENKDLNREVSSWILGMNYYVNPNLRFMFNYTQGDNEVTGDETGQYALRTQFAW</sequence>